<organism evidence="1 2">
    <name type="scientific">Paraburkholderia ribeironis</name>
    <dbReference type="NCBI Taxonomy" id="1247936"/>
    <lineage>
        <taxon>Bacteria</taxon>
        <taxon>Pseudomonadati</taxon>
        <taxon>Pseudomonadota</taxon>
        <taxon>Betaproteobacteria</taxon>
        <taxon>Burkholderiales</taxon>
        <taxon>Burkholderiaceae</taxon>
        <taxon>Paraburkholderia</taxon>
    </lineage>
</organism>
<name>A0A1N7RU17_9BURK</name>
<dbReference type="STRING" id="1247936.BN2475_160007"/>
<accession>A0A1N7RU17</accession>
<reference evidence="1 2" key="1">
    <citation type="submission" date="2016-12" db="EMBL/GenBank/DDBJ databases">
        <authorList>
            <person name="Song W.-J."/>
            <person name="Kurnit D.M."/>
        </authorList>
    </citation>
    <scope>NUCLEOTIDE SEQUENCE [LARGE SCALE GENOMIC DNA]</scope>
    <source>
        <strain evidence="1 2">STM7296</strain>
    </source>
</reference>
<gene>
    <name evidence="1" type="ORF">BN2475_160007</name>
</gene>
<keyword evidence="2" id="KW-1185">Reference proteome</keyword>
<evidence type="ECO:0000313" key="2">
    <source>
        <dbReference type="Proteomes" id="UP000187012"/>
    </source>
</evidence>
<evidence type="ECO:0000313" key="1">
    <source>
        <dbReference type="EMBL" id="SIT38618.1"/>
    </source>
</evidence>
<dbReference type="AlphaFoldDB" id="A0A1N7RU17"/>
<protein>
    <submittedName>
        <fullName evidence="1">Uncharacterized protein</fullName>
    </submittedName>
</protein>
<sequence length="76" mass="8041">MTGGRRSRGSFSDGRDESLARSVCDPAGLLCQTASSDPKPFGRSLPRGKAVYNRSQMGCLSIPAVPEPTVQQISSN</sequence>
<dbReference type="Proteomes" id="UP000187012">
    <property type="component" value="Unassembled WGS sequence"/>
</dbReference>
<dbReference type="EMBL" id="CYGX02000016">
    <property type="protein sequence ID" value="SIT38618.1"/>
    <property type="molecule type" value="Genomic_DNA"/>
</dbReference>
<proteinExistence type="predicted"/>